<feature type="compositionally biased region" description="Pro residues" evidence="5">
    <location>
        <begin position="539"/>
        <end position="556"/>
    </location>
</feature>
<dbReference type="Gene3D" id="1.10.150.50">
    <property type="entry name" value="Transcription Factor, Ets-1"/>
    <property type="match status" value="1"/>
</dbReference>
<name>A0A3M0KBN8_HIRRU</name>
<dbReference type="PROSITE" id="PS50001">
    <property type="entry name" value="SH2"/>
    <property type="match status" value="1"/>
</dbReference>
<dbReference type="SMART" id="SM00454">
    <property type="entry name" value="SAM"/>
    <property type="match status" value="1"/>
</dbReference>
<keyword evidence="1 3" id="KW-0344">Guanine-nucleotide releasing factor</keyword>
<dbReference type="InterPro" id="IPR023578">
    <property type="entry name" value="Ras_GEF_dom_sf"/>
</dbReference>
<evidence type="ECO:0000259" key="6">
    <source>
        <dbReference type="PROSITE" id="PS50001"/>
    </source>
</evidence>
<dbReference type="InterPro" id="IPR001895">
    <property type="entry name" value="RASGEF_cat_dom"/>
</dbReference>
<dbReference type="InterPro" id="IPR051853">
    <property type="entry name" value="SH2-Ras-GEF_adapter"/>
</dbReference>
<dbReference type="SUPFAM" id="SSF48366">
    <property type="entry name" value="Ras GEF"/>
    <property type="match status" value="1"/>
</dbReference>
<dbReference type="SMART" id="SM00147">
    <property type="entry name" value="RasGEF"/>
    <property type="match status" value="1"/>
</dbReference>
<dbReference type="AlphaFoldDB" id="A0A3M0KBN8"/>
<dbReference type="CDD" id="cd09487">
    <property type="entry name" value="SAM_superfamily"/>
    <property type="match status" value="1"/>
</dbReference>
<feature type="domain" description="SAM" evidence="8">
    <location>
        <begin position="6"/>
        <end position="63"/>
    </location>
</feature>
<dbReference type="FunFam" id="1.10.840.10:FF:000007">
    <property type="entry name" value="SH2 domain containing 3C (Predicted)"/>
    <property type="match status" value="1"/>
</dbReference>
<dbReference type="GO" id="GO:0005085">
    <property type="term" value="F:guanyl-nucleotide exchange factor activity"/>
    <property type="evidence" value="ECO:0007669"/>
    <property type="project" value="UniProtKB-KW"/>
</dbReference>
<dbReference type="CDD" id="cd10337">
    <property type="entry name" value="SH2_BCAR3"/>
    <property type="match status" value="1"/>
</dbReference>
<dbReference type="GO" id="GO:0007264">
    <property type="term" value="P:small GTPase-mediated signal transduction"/>
    <property type="evidence" value="ECO:0007669"/>
    <property type="project" value="InterPro"/>
</dbReference>
<dbReference type="EMBL" id="QRBI01000117">
    <property type="protein sequence ID" value="RMC08480.1"/>
    <property type="molecule type" value="Genomic_DNA"/>
</dbReference>
<sequence>MKCLPISNWLTQLGLAEYCTLFERYDGIEDLFHLTEVDLRKLGIENQGHRTHLISNILLLQEVKQKREPKMIAAGKFSSLPRNGPVNHQFSLASSMDLLTTKPSPAEHRSNSFQGVSIHGTLPRKKKGIVSSRSCDMFSHVGTLPYTRARQQPSFVQDVIEEYPPENGKSSQLHARDQNILDPTLEYVKKSLWHNISYTRPSNLATFRSNLGLVFNLVYADLAIVKSDELLFEDVWMVGNLDAFAEEKVAVGIETAGGQIKERQVMDNSPEKLKKELEEELQLSSEDLRSHAWYHGRIPRQVAEGLVQRDGDFLIRDSLSSPGNFVLTCQWKNSPQHFKIDKTVLRLNEAYCRVQYQFELESFDTIPGLVRYYVGNRTPISKQSGAIIFQPINRTVPLRCLEEKYGVTPVQQKEPSTPEGKTETAKRLSLGISSMQSPEQSIPRGNLLRNKEKSGSQPASLDHVVEKRFPLKAHQSESYLLIGSRHPSQLPEADTISCPSSPAFRTGSEPSLSPTVVQKVTSESQLGEALRGSDSQLCPKPPPKPSKAPLMKPPDSPLASHCSEGHYWELNPTRHPTAATQHLCQKNSYVEHLTQKERATFRNSETSYLILDDDPIMIPADPLEASTQMAEEDSMFSAPVYETVSSFKPNDFESKLLPPENKPLETSMLRKVKELFTNNNPKIIAQHILRMDCKVARIVEVSEEMRRNMGGTSGLELITLPYGHQLRLDLIERHNTMAIGIAVDILGCTGNVEDRAAALNRIIQVAVELKESLGDLYGFSAIMKALEMPQVSRLEQTWTALRHCYTQTAIMYEKQLKPACKALHEGQDEWTKTISAPQNIITVPLLMPLVTLMERQAVVFEGMELWESSDQSGEIMLRHLGTARLMAQHAETFRLTAERLLQGFQPDEELSEIFKTEFQMRLLWGSKGAQVNQSERYEKFSRILTALSRKLEPPPVKLVEQLSI</sequence>
<dbReference type="InterPro" id="IPR044102">
    <property type="entry name" value="SH2_SHEP1/BCAR3/NSP1"/>
</dbReference>
<feature type="domain" description="SH2" evidence="6">
    <location>
        <begin position="293"/>
        <end position="392"/>
    </location>
</feature>
<evidence type="ECO:0008006" key="11">
    <source>
        <dbReference type="Google" id="ProtNLM"/>
    </source>
</evidence>
<keyword evidence="10" id="KW-1185">Reference proteome</keyword>
<evidence type="ECO:0000313" key="9">
    <source>
        <dbReference type="EMBL" id="RMC08480.1"/>
    </source>
</evidence>
<dbReference type="InterPro" id="IPR036964">
    <property type="entry name" value="RASGEF_cat_dom_sf"/>
</dbReference>
<dbReference type="PANTHER" id="PTHR14247:SF10">
    <property type="entry name" value="BREAST CANCER ANTI-ESTROGEN RESISTANCE PROTEIN 3"/>
    <property type="match status" value="1"/>
</dbReference>
<dbReference type="GO" id="GO:0001784">
    <property type="term" value="F:phosphotyrosine residue binding"/>
    <property type="evidence" value="ECO:0007669"/>
    <property type="project" value="InterPro"/>
</dbReference>
<dbReference type="STRING" id="333673.A0A3M0KBN8"/>
<reference evidence="9 10" key="1">
    <citation type="submission" date="2018-07" db="EMBL/GenBank/DDBJ databases">
        <title>A high quality draft genome assembly of the barn swallow (H. rustica rustica).</title>
        <authorList>
            <person name="Formenti G."/>
            <person name="Chiara M."/>
            <person name="Poveda L."/>
            <person name="Francoijs K.-J."/>
            <person name="Bonisoli-Alquati A."/>
            <person name="Canova L."/>
            <person name="Gianfranceschi L."/>
            <person name="Horner D.S."/>
            <person name="Saino N."/>
        </authorList>
    </citation>
    <scope>NUCLEOTIDE SEQUENCE [LARGE SCALE GENOMIC DNA]</scope>
    <source>
        <strain evidence="9">Chelidonia</strain>
        <tissue evidence="9">Blood</tissue>
    </source>
</reference>
<dbReference type="SMART" id="SM00252">
    <property type="entry name" value="SH2"/>
    <property type="match status" value="1"/>
</dbReference>
<dbReference type="Pfam" id="PF00017">
    <property type="entry name" value="SH2"/>
    <property type="match status" value="1"/>
</dbReference>
<accession>A0A3M0KBN8</accession>
<evidence type="ECO:0000256" key="5">
    <source>
        <dbReference type="SAM" id="MobiDB-lite"/>
    </source>
</evidence>
<dbReference type="Gene3D" id="1.10.840.10">
    <property type="entry name" value="Ras guanine-nucleotide exchange factors catalytic domain"/>
    <property type="match status" value="1"/>
</dbReference>
<feature type="region of interest" description="Disordered" evidence="5">
    <location>
        <begin position="488"/>
        <end position="558"/>
    </location>
</feature>
<feature type="region of interest" description="Disordered" evidence="5">
    <location>
        <begin position="434"/>
        <end position="461"/>
    </location>
</feature>
<proteinExistence type="predicted"/>
<organism evidence="9 10">
    <name type="scientific">Hirundo rustica rustica</name>
    <dbReference type="NCBI Taxonomy" id="333673"/>
    <lineage>
        <taxon>Eukaryota</taxon>
        <taxon>Metazoa</taxon>
        <taxon>Chordata</taxon>
        <taxon>Craniata</taxon>
        <taxon>Vertebrata</taxon>
        <taxon>Euteleostomi</taxon>
        <taxon>Archelosauria</taxon>
        <taxon>Archosauria</taxon>
        <taxon>Dinosauria</taxon>
        <taxon>Saurischia</taxon>
        <taxon>Theropoda</taxon>
        <taxon>Coelurosauria</taxon>
        <taxon>Aves</taxon>
        <taxon>Neognathae</taxon>
        <taxon>Neoaves</taxon>
        <taxon>Telluraves</taxon>
        <taxon>Australaves</taxon>
        <taxon>Passeriformes</taxon>
        <taxon>Sylvioidea</taxon>
        <taxon>Hirundinidae</taxon>
        <taxon>Hirundo</taxon>
    </lineage>
</organism>
<dbReference type="Pfam" id="PF00536">
    <property type="entry name" value="SAM_1"/>
    <property type="match status" value="1"/>
</dbReference>
<dbReference type="FunFam" id="3.30.505.10:FF:000013">
    <property type="entry name" value="SH2 domain-containing protein 3C isoform X1"/>
    <property type="match status" value="1"/>
</dbReference>
<dbReference type="SUPFAM" id="SSF55550">
    <property type="entry name" value="SH2 domain"/>
    <property type="match status" value="1"/>
</dbReference>
<dbReference type="InterPro" id="IPR000980">
    <property type="entry name" value="SH2"/>
</dbReference>
<dbReference type="InterPro" id="IPR001660">
    <property type="entry name" value="SAM"/>
</dbReference>
<dbReference type="SUPFAM" id="SSF47769">
    <property type="entry name" value="SAM/Pointed domain"/>
    <property type="match status" value="1"/>
</dbReference>
<evidence type="ECO:0000256" key="3">
    <source>
        <dbReference type="PROSITE-ProRule" id="PRU00168"/>
    </source>
</evidence>
<gene>
    <name evidence="9" type="ORF">DUI87_14725</name>
</gene>
<dbReference type="OrthoDB" id="2412973at2759"/>
<dbReference type="InterPro" id="IPR036860">
    <property type="entry name" value="SH2_dom_sf"/>
</dbReference>
<evidence type="ECO:0000259" key="8">
    <source>
        <dbReference type="PROSITE" id="PS50105"/>
    </source>
</evidence>
<dbReference type="PRINTS" id="PR00401">
    <property type="entry name" value="SH2DOMAIN"/>
</dbReference>
<dbReference type="InterPro" id="IPR013761">
    <property type="entry name" value="SAM/pointed_sf"/>
</dbReference>
<protein>
    <recommendedName>
        <fullName evidence="11">Breast cancer anti-estrogen resistance protein 3</fullName>
    </recommendedName>
</protein>
<evidence type="ECO:0000259" key="7">
    <source>
        <dbReference type="PROSITE" id="PS50009"/>
    </source>
</evidence>
<evidence type="ECO:0000313" key="10">
    <source>
        <dbReference type="Proteomes" id="UP000269221"/>
    </source>
</evidence>
<evidence type="ECO:0000256" key="1">
    <source>
        <dbReference type="ARBA" id="ARBA00022658"/>
    </source>
</evidence>
<dbReference type="PROSITE" id="PS50105">
    <property type="entry name" value="SAM_DOMAIN"/>
    <property type="match status" value="1"/>
</dbReference>
<evidence type="ECO:0000256" key="2">
    <source>
        <dbReference type="ARBA" id="ARBA00022999"/>
    </source>
</evidence>
<dbReference type="Gene3D" id="3.30.505.10">
    <property type="entry name" value="SH2 domain"/>
    <property type="match status" value="1"/>
</dbReference>
<evidence type="ECO:0000256" key="4">
    <source>
        <dbReference type="PROSITE-ProRule" id="PRU00191"/>
    </source>
</evidence>
<dbReference type="Proteomes" id="UP000269221">
    <property type="component" value="Unassembled WGS sequence"/>
</dbReference>
<dbReference type="Pfam" id="PF00617">
    <property type="entry name" value="RasGEF"/>
    <property type="match status" value="1"/>
</dbReference>
<keyword evidence="2 4" id="KW-0727">SH2 domain</keyword>
<feature type="domain" description="Ras-GEF" evidence="7">
    <location>
        <begin position="680"/>
        <end position="954"/>
    </location>
</feature>
<dbReference type="PANTHER" id="PTHR14247">
    <property type="entry name" value="BREAST CANCER ANTI-ESTROGEN RESISTANCE PROTEIN 3 HOMOLOG-LIKE PROTEIN"/>
    <property type="match status" value="1"/>
</dbReference>
<dbReference type="PROSITE" id="PS50009">
    <property type="entry name" value="RASGEF_CAT"/>
    <property type="match status" value="1"/>
</dbReference>
<feature type="compositionally biased region" description="Polar residues" evidence="5">
    <location>
        <begin position="508"/>
        <end position="525"/>
    </location>
</feature>
<comment type="caution">
    <text evidence="9">The sequence shown here is derived from an EMBL/GenBank/DDBJ whole genome shotgun (WGS) entry which is preliminary data.</text>
</comment>